<dbReference type="PANTHER" id="PTHR47969">
    <property type="entry name" value="CHROMOSOME-ASSOCIATED KINESIN KIF4A-RELATED"/>
    <property type="match status" value="1"/>
</dbReference>
<dbReference type="InterPro" id="IPR019821">
    <property type="entry name" value="Kinesin_motor_CS"/>
</dbReference>
<dbReference type="FunFam" id="3.40.850.10:FF:000080">
    <property type="entry name" value="Kinesin-like protein"/>
    <property type="match status" value="1"/>
</dbReference>
<dbReference type="GO" id="GO:0005874">
    <property type="term" value="C:microtubule"/>
    <property type="evidence" value="ECO:0007669"/>
    <property type="project" value="UniProtKB-KW"/>
</dbReference>
<feature type="compositionally biased region" description="Low complexity" evidence="7">
    <location>
        <begin position="481"/>
        <end position="494"/>
    </location>
</feature>
<dbReference type="Proteomes" id="UP001190700">
    <property type="component" value="Unassembled WGS sequence"/>
</dbReference>
<evidence type="ECO:0000313" key="9">
    <source>
        <dbReference type="EMBL" id="KAK3233486.1"/>
    </source>
</evidence>
<feature type="coiled-coil region" evidence="6">
    <location>
        <begin position="550"/>
        <end position="591"/>
    </location>
</feature>
<accession>A0AAE0BBD4</accession>
<evidence type="ECO:0000256" key="3">
    <source>
        <dbReference type="ARBA" id="ARBA00023175"/>
    </source>
</evidence>
<dbReference type="GO" id="GO:0008017">
    <property type="term" value="F:microtubule binding"/>
    <property type="evidence" value="ECO:0007669"/>
    <property type="project" value="InterPro"/>
</dbReference>
<evidence type="ECO:0000256" key="7">
    <source>
        <dbReference type="SAM" id="MobiDB-lite"/>
    </source>
</evidence>
<keyword evidence="2 4" id="KW-0067">ATP-binding</keyword>
<comment type="caution">
    <text evidence="9">The sequence shown here is derived from an EMBL/GenBank/DDBJ whole genome shotgun (WGS) entry which is preliminary data.</text>
</comment>
<feature type="region of interest" description="Disordered" evidence="7">
    <location>
        <begin position="619"/>
        <end position="645"/>
    </location>
</feature>
<dbReference type="GO" id="GO:0051231">
    <property type="term" value="P:spindle elongation"/>
    <property type="evidence" value="ECO:0007669"/>
    <property type="project" value="TreeGrafter"/>
</dbReference>
<dbReference type="AlphaFoldDB" id="A0AAE0BBD4"/>
<protein>
    <recommendedName>
        <fullName evidence="5">Kinesin-like protein</fullName>
    </recommendedName>
</protein>
<dbReference type="GO" id="GO:0005524">
    <property type="term" value="F:ATP binding"/>
    <property type="evidence" value="ECO:0007669"/>
    <property type="project" value="UniProtKB-UniRule"/>
</dbReference>
<evidence type="ECO:0000256" key="1">
    <source>
        <dbReference type="ARBA" id="ARBA00022741"/>
    </source>
</evidence>
<dbReference type="CDD" id="cd00106">
    <property type="entry name" value="KISc"/>
    <property type="match status" value="1"/>
</dbReference>
<dbReference type="GO" id="GO:0007052">
    <property type="term" value="P:mitotic spindle organization"/>
    <property type="evidence" value="ECO:0007669"/>
    <property type="project" value="TreeGrafter"/>
</dbReference>
<name>A0AAE0BBD4_9CHLO</name>
<feature type="region of interest" description="Disordered" evidence="7">
    <location>
        <begin position="34"/>
        <end position="56"/>
    </location>
</feature>
<keyword evidence="10" id="KW-1185">Reference proteome</keyword>
<evidence type="ECO:0000256" key="6">
    <source>
        <dbReference type="SAM" id="Coils"/>
    </source>
</evidence>
<reference evidence="9 10" key="1">
    <citation type="journal article" date="2015" name="Genome Biol. Evol.">
        <title>Comparative Genomics of a Bacterivorous Green Alga Reveals Evolutionary Causalities and Consequences of Phago-Mixotrophic Mode of Nutrition.</title>
        <authorList>
            <person name="Burns J.A."/>
            <person name="Paasch A."/>
            <person name="Narechania A."/>
            <person name="Kim E."/>
        </authorList>
    </citation>
    <scope>NUCLEOTIDE SEQUENCE [LARGE SCALE GENOMIC DNA]</scope>
    <source>
        <strain evidence="9 10">PLY_AMNH</strain>
    </source>
</reference>
<dbReference type="InterPro" id="IPR027640">
    <property type="entry name" value="Kinesin-like_fam"/>
</dbReference>
<dbReference type="InterPro" id="IPR027417">
    <property type="entry name" value="P-loop_NTPase"/>
</dbReference>
<comment type="similarity">
    <text evidence="4 5">Belongs to the TRAFAC class myosin-kinesin ATPase superfamily. Kinesin family.</text>
</comment>
<keyword evidence="1 4" id="KW-0547">Nucleotide-binding</keyword>
<dbReference type="PRINTS" id="PR00380">
    <property type="entry name" value="KINESINHEAVY"/>
</dbReference>
<gene>
    <name evidence="9" type="ORF">CYMTET_56226</name>
</gene>
<dbReference type="SMART" id="SM00129">
    <property type="entry name" value="KISc"/>
    <property type="match status" value="1"/>
</dbReference>
<feature type="region of interest" description="Disordered" evidence="7">
    <location>
        <begin position="465"/>
        <end position="508"/>
    </location>
</feature>
<evidence type="ECO:0000256" key="2">
    <source>
        <dbReference type="ARBA" id="ARBA00022840"/>
    </source>
</evidence>
<keyword evidence="3 4" id="KW-0505">Motor protein</keyword>
<feature type="compositionally biased region" description="Polar residues" evidence="7">
    <location>
        <begin position="623"/>
        <end position="639"/>
    </location>
</feature>
<dbReference type="EMBL" id="LGRX02035699">
    <property type="protein sequence ID" value="KAK3233486.1"/>
    <property type="molecule type" value="Genomic_DNA"/>
</dbReference>
<dbReference type="InterPro" id="IPR001752">
    <property type="entry name" value="Kinesin_motor_dom"/>
</dbReference>
<dbReference type="PROSITE" id="PS50067">
    <property type="entry name" value="KINESIN_MOTOR_2"/>
    <property type="match status" value="1"/>
</dbReference>
<proteinExistence type="inferred from homology"/>
<dbReference type="GO" id="GO:0007018">
    <property type="term" value="P:microtubule-based movement"/>
    <property type="evidence" value="ECO:0007669"/>
    <property type="project" value="InterPro"/>
</dbReference>
<evidence type="ECO:0000256" key="4">
    <source>
        <dbReference type="PROSITE-ProRule" id="PRU00283"/>
    </source>
</evidence>
<dbReference type="GO" id="GO:0003777">
    <property type="term" value="F:microtubule motor activity"/>
    <property type="evidence" value="ECO:0007669"/>
    <property type="project" value="InterPro"/>
</dbReference>
<keyword evidence="6" id="KW-0175">Coiled coil</keyword>
<evidence type="ECO:0000313" key="10">
    <source>
        <dbReference type="Proteomes" id="UP001190700"/>
    </source>
</evidence>
<dbReference type="PANTHER" id="PTHR47969:SF29">
    <property type="entry name" value="KINESIN-LIKE PROTEIN"/>
    <property type="match status" value="1"/>
</dbReference>
<sequence>MKYVHTSFVSGFVVKAASGTRALMSDLRLGRTASGMASGSGVQGEGAQARGTASQQSNAADNIKVVVRVRPMTSAELERGEANILTIPEDARSVDVVVPGPRGATMSRNFAFHACLPPSITQPDVFARIGVRQLLEATIAGYACTVLAYGQTGSGKTFTMSGREEVIDREQYQGDEDNDGLITRSMIYLFTRIGQLQGINFVLRTSYLEIYNEQIFDLLAADTPSQSPLPVRWEARRGFFVQGLTQVECRNLEDVFNVVRQGTHNRRVGSHEMNKDSSRSHSVMTCHVESTTSKDGQTITKYGKVSFVDLAGSERLKQSKSAGGTQLKETGSINRSLFALGKVISALGEAKGSVDNVYIPYRDSKLTKLLMDSLGGSSLALMIATCSPAQGYVEETLSTLYYATSAKNIKNKPVVQMDPQDTLVLALRREVQLLRTENTFLREQLAGKATPGYPQLDVQKPYLSLMPDDQGALSPGGNARTPSTSGKSKSGSTPLGETKGRRGTLPSMPHSAELLEKLSQPGDLSGLPKSELMRRLQDATALLHGYAMQNEQLYGEVDQLQAQHSMLQVEHQGVITDNERLEGKLERLETTFMNQSDGTSGAFTIKRQNSVAAVTATHPGFPMSSTVPNTQNSEQNAKGTRSGRK</sequence>
<dbReference type="InterPro" id="IPR036961">
    <property type="entry name" value="Kinesin_motor_dom_sf"/>
</dbReference>
<dbReference type="GO" id="GO:0005875">
    <property type="term" value="C:microtubule associated complex"/>
    <property type="evidence" value="ECO:0007669"/>
    <property type="project" value="TreeGrafter"/>
</dbReference>
<feature type="binding site" evidence="4">
    <location>
        <begin position="150"/>
        <end position="157"/>
    </location>
    <ligand>
        <name>ATP</name>
        <dbReference type="ChEBI" id="CHEBI:30616"/>
    </ligand>
</feature>
<feature type="domain" description="Kinesin motor" evidence="8">
    <location>
        <begin position="62"/>
        <end position="409"/>
    </location>
</feature>
<dbReference type="Gene3D" id="3.40.850.10">
    <property type="entry name" value="Kinesin motor domain"/>
    <property type="match status" value="1"/>
</dbReference>
<evidence type="ECO:0000256" key="5">
    <source>
        <dbReference type="RuleBase" id="RU000394"/>
    </source>
</evidence>
<dbReference type="PROSITE" id="PS00411">
    <property type="entry name" value="KINESIN_MOTOR_1"/>
    <property type="match status" value="1"/>
</dbReference>
<dbReference type="Pfam" id="PF00225">
    <property type="entry name" value="Kinesin"/>
    <property type="match status" value="1"/>
</dbReference>
<keyword evidence="5" id="KW-0493">Microtubule</keyword>
<evidence type="ECO:0000259" key="8">
    <source>
        <dbReference type="PROSITE" id="PS50067"/>
    </source>
</evidence>
<organism evidence="9 10">
    <name type="scientific">Cymbomonas tetramitiformis</name>
    <dbReference type="NCBI Taxonomy" id="36881"/>
    <lineage>
        <taxon>Eukaryota</taxon>
        <taxon>Viridiplantae</taxon>
        <taxon>Chlorophyta</taxon>
        <taxon>Pyramimonadophyceae</taxon>
        <taxon>Pyramimonadales</taxon>
        <taxon>Pyramimonadaceae</taxon>
        <taxon>Cymbomonas</taxon>
    </lineage>
</organism>
<dbReference type="SUPFAM" id="SSF52540">
    <property type="entry name" value="P-loop containing nucleoside triphosphate hydrolases"/>
    <property type="match status" value="1"/>
</dbReference>